<evidence type="ECO:0000313" key="1">
    <source>
        <dbReference type="EMBL" id="MBC3516301.1"/>
    </source>
</evidence>
<dbReference type="RefSeq" id="WP_186488006.1">
    <property type="nucleotide sequence ID" value="NZ_JACOGI010000001.1"/>
</dbReference>
<proteinExistence type="predicted"/>
<comment type="caution">
    <text evidence="1">The sequence shown here is derived from an EMBL/GenBank/DDBJ whole genome shotgun (WGS) entry which is preliminary data.</text>
</comment>
<sequence length="244" mass="27170">MKYQGSALLYTEEGRVAPIQTREQLQQVFGEVYDLLQGAYLLPGEEGMAGYDAPLAGQVPPLTSGPYGPVCAEKELLSRQLRAVIGEQGIDGRDEIEELEIFYNIAQELLCHWAFLYGYTCGQSADRQTDLLLAALYAAGRAKDETMLQTLFWQLDPLTGDRSQGQLLAALTGGERQQASILQLARLRDYRKEQLPPRPNWAAGELIQMATAALQRWQLCFWQLAQASGDILCRCGQRLQQGTL</sequence>
<organism evidence="1 2">
    <name type="scientific">Neobittarella massiliensis</name>
    <name type="common">ex Bilen et al. 2018</name>
    <dbReference type="NCBI Taxonomy" id="2041842"/>
    <lineage>
        <taxon>Bacteria</taxon>
        <taxon>Bacillati</taxon>
        <taxon>Bacillota</taxon>
        <taxon>Clostridia</taxon>
        <taxon>Eubacteriales</taxon>
        <taxon>Oscillospiraceae</taxon>
        <taxon>Neobittarella (ex Bilen et al. 2018)</taxon>
    </lineage>
</organism>
<accession>A0A8J6M1H2</accession>
<gene>
    <name evidence="1" type="ORF">H8K20_07820</name>
</gene>
<keyword evidence="2" id="KW-1185">Reference proteome</keyword>
<dbReference type="EMBL" id="JACOGI010000001">
    <property type="protein sequence ID" value="MBC3516301.1"/>
    <property type="molecule type" value="Genomic_DNA"/>
</dbReference>
<name>A0A8J6M1H2_9FIRM</name>
<reference evidence="1" key="1">
    <citation type="submission" date="2020-08" db="EMBL/GenBank/DDBJ databases">
        <authorList>
            <person name="Liu C."/>
            <person name="Sun Q."/>
        </authorList>
    </citation>
    <scope>NUCLEOTIDE SEQUENCE</scope>
    <source>
        <strain evidence="1">NSJ-65</strain>
    </source>
</reference>
<dbReference type="AlphaFoldDB" id="A0A8J6M1H2"/>
<protein>
    <submittedName>
        <fullName evidence="1">Uncharacterized protein</fullName>
    </submittedName>
</protein>
<evidence type="ECO:0000313" key="2">
    <source>
        <dbReference type="Proteomes" id="UP000597668"/>
    </source>
</evidence>
<dbReference type="Proteomes" id="UP000597668">
    <property type="component" value="Unassembled WGS sequence"/>
</dbReference>